<dbReference type="Pfam" id="PF00072">
    <property type="entry name" value="Response_reg"/>
    <property type="match status" value="1"/>
</dbReference>
<proteinExistence type="predicted"/>
<dbReference type="Proteomes" id="UP000525652">
    <property type="component" value="Unassembled WGS sequence"/>
</dbReference>
<gene>
    <name evidence="8" type="ORF">H5P30_00355</name>
</gene>
<feature type="modified residue" description="4-aspartylphosphate" evidence="5">
    <location>
        <position position="63"/>
    </location>
</feature>
<evidence type="ECO:0000256" key="1">
    <source>
        <dbReference type="ARBA" id="ARBA00022553"/>
    </source>
</evidence>
<evidence type="ECO:0000256" key="3">
    <source>
        <dbReference type="ARBA" id="ARBA00023125"/>
    </source>
</evidence>
<dbReference type="PANTHER" id="PTHR43214:SF41">
    <property type="entry name" value="NITRATE_NITRITE RESPONSE REGULATOR PROTEIN NARP"/>
    <property type="match status" value="1"/>
</dbReference>
<sequence length="216" mass="24044">MESKDQSPEASRLLIAEDHVLVRDTINLWLSGRDEFIVIDTTESVTGVTQSLATQDIDIVILDLALGDDDALHEIQAWKTAHPDVRFLILSASRNYLIAKRALENGANAFVSKSDSSEELIRGLLSVRSGLSYVSHSISPYVGREKSARLPNLTRREEEILREVASGRTNRGIASRLGISGKTVERHRENIKRKLQLTSSSELIREAVRLFPSESP</sequence>
<protein>
    <submittedName>
        <fullName evidence="8">Response regulator transcription factor</fullName>
    </submittedName>
</protein>
<dbReference type="Gene3D" id="3.40.50.2300">
    <property type="match status" value="1"/>
</dbReference>
<keyword evidence="9" id="KW-1185">Reference proteome</keyword>
<dbReference type="PROSITE" id="PS00622">
    <property type="entry name" value="HTH_LUXR_1"/>
    <property type="match status" value="1"/>
</dbReference>
<evidence type="ECO:0000256" key="2">
    <source>
        <dbReference type="ARBA" id="ARBA00023015"/>
    </source>
</evidence>
<dbReference type="AlphaFoldDB" id="A0A7X1AWR4"/>
<dbReference type="GO" id="GO:0003677">
    <property type="term" value="F:DNA binding"/>
    <property type="evidence" value="ECO:0007669"/>
    <property type="project" value="UniProtKB-KW"/>
</dbReference>
<dbReference type="GO" id="GO:0006355">
    <property type="term" value="P:regulation of DNA-templated transcription"/>
    <property type="evidence" value="ECO:0007669"/>
    <property type="project" value="InterPro"/>
</dbReference>
<evidence type="ECO:0000256" key="5">
    <source>
        <dbReference type="PROSITE-ProRule" id="PRU00169"/>
    </source>
</evidence>
<accession>A0A7X1AWR4</accession>
<evidence type="ECO:0000256" key="4">
    <source>
        <dbReference type="ARBA" id="ARBA00023163"/>
    </source>
</evidence>
<dbReference type="PROSITE" id="PS50110">
    <property type="entry name" value="RESPONSE_REGULATORY"/>
    <property type="match status" value="1"/>
</dbReference>
<evidence type="ECO:0000259" key="7">
    <source>
        <dbReference type="PROSITE" id="PS50110"/>
    </source>
</evidence>
<dbReference type="InterPro" id="IPR001789">
    <property type="entry name" value="Sig_transdc_resp-reg_receiver"/>
</dbReference>
<dbReference type="SMART" id="SM00421">
    <property type="entry name" value="HTH_LUXR"/>
    <property type="match status" value="1"/>
</dbReference>
<dbReference type="CDD" id="cd17535">
    <property type="entry name" value="REC_NarL-like"/>
    <property type="match status" value="1"/>
</dbReference>
<feature type="domain" description="HTH luxR-type" evidence="6">
    <location>
        <begin position="146"/>
        <end position="211"/>
    </location>
</feature>
<dbReference type="InterPro" id="IPR000792">
    <property type="entry name" value="Tscrpt_reg_LuxR_C"/>
</dbReference>
<dbReference type="InterPro" id="IPR036388">
    <property type="entry name" value="WH-like_DNA-bd_sf"/>
</dbReference>
<dbReference type="PRINTS" id="PR00038">
    <property type="entry name" value="HTHLUXR"/>
</dbReference>
<dbReference type="SUPFAM" id="SSF46894">
    <property type="entry name" value="C-terminal effector domain of the bipartite response regulators"/>
    <property type="match status" value="1"/>
</dbReference>
<name>A0A7X1AWR4_9BACT</name>
<organism evidence="8 9">
    <name type="scientific">Puniceicoccus vermicola</name>
    <dbReference type="NCBI Taxonomy" id="388746"/>
    <lineage>
        <taxon>Bacteria</taxon>
        <taxon>Pseudomonadati</taxon>
        <taxon>Verrucomicrobiota</taxon>
        <taxon>Opitutia</taxon>
        <taxon>Puniceicoccales</taxon>
        <taxon>Puniceicoccaceae</taxon>
        <taxon>Puniceicoccus</taxon>
    </lineage>
</organism>
<dbReference type="SUPFAM" id="SSF52172">
    <property type="entry name" value="CheY-like"/>
    <property type="match status" value="1"/>
</dbReference>
<dbReference type="PANTHER" id="PTHR43214">
    <property type="entry name" value="TWO-COMPONENT RESPONSE REGULATOR"/>
    <property type="match status" value="1"/>
</dbReference>
<reference evidence="8 9" key="1">
    <citation type="submission" date="2020-07" db="EMBL/GenBank/DDBJ databases">
        <authorList>
            <person name="Feng X."/>
        </authorList>
    </citation>
    <scope>NUCLEOTIDE SEQUENCE [LARGE SCALE GENOMIC DNA]</scope>
    <source>
        <strain evidence="8 9">JCM14086</strain>
    </source>
</reference>
<dbReference type="Pfam" id="PF00196">
    <property type="entry name" value="GerE"/>
    <property type="match status" value="1"/>
</dbReference>
<dbReference type="EMBL" id="JACHVA010000005">
    <property type="protein sequence ID" value="MBC2600225.1"/>
    <property type="molecule type" value="Genomic_DNA"/>
</dbReference>
<dbReference type="InterPro" id="IPR058245">
    <property type="entry name" value="NreC/VraR/RcsB-like_REC"/>
</dbReference>
<dbReference type="InterPro" id="IPR011006">
    <property type="entry name" value="CheY-like_superfamily"/>
</dbReference>
<dbReference type="CDD" id="cd06170">
    <property type="entry name" value="LuxR_C_like"/>
    <property type="match status" value="1"/>
</dbReference>
<dbReference type="SMART" id="SM00448">
    <property type="entry name" value="REC"/>
    <property type="match status" value="1"/>
</dbReference>
<keyword evidence="4" id="KW-0804">Transcription</keyword>
<keyword evidence="2" id="KW-0805">Transcription regulation</keyword>
<dbReference type="RefSeq" id="WP_185690983.1">
    <property type="nucleotide sequence ID" value="NZ_JACHVA010000005.1"/>
</dbReference>
<dbReference type="PROSITE" id="PS50043">
    <property type="entry name" value="HTH_LUXR_2"/>
    <property type="match status" value="1"/>
</dbReference>
<evidence type="ECO:0000313" key="8">
    <source>
        <dbReference type="EMBL" id="MBC2600225.1"/>
    </source>
</evidence>
<dbReference type="GO" id="GO:0000160">
    <property type="term" value="P:phosphorelay signal transduction system"/>
    <property type="evidence" value="ECO:0007669"/>
    <property type="project" value="InterPro"/>
</dbReference>
<dbReference type="InterPro" id="IPR016032">
    <property type="entry name" value="Sig_transdc_resp-reg_C-effctor"/>
</dbReference>
<feature type="domain" description="Response regulatory" evidence="7">
    <location>
        <begin position="12"/>
        <end position="128"/>
    </location>
</feature>
<evidence type="ECO:0000313" key="9">
    <source>
        <dbReference type="Proteomes" id="UP000525652"/>
    </source>
</evidence>
<keyword evidence="3" id="KW-0238">DNA-binding</keyword>
<evidence type="ECO:0000259" key="6">
    <source>
        <dbReference type="PROSITE" id="PS50043"/>
    </source>
</evidence>
<comment type="caution">
    <text evidence="8">The sequence shown here is derived from an EMBL/GenBank/DDBJ whole genome shotgun (WGS) entry which is preliminary data.</text>
</comment>
<dbReference type="Gene3D" id="1.10.10.10">
    <property type="entry name" value="Winged helix-like DNA-binding domain superfamily/Winged helix DNA-binding domain"/>
    <property type="match status" value="1"/>
</dbReference>
<keyword evidence="1 5" id="KW-0597">Phosphoprotein</keyword>
<dbReference type="InterPro" id="IPR039420">
    <property type="entry name" value="WalR-like"/>
</dbReference>